<reference evidence="1" key="2">
    <citation type="submission" date="2021-01" db="UniProtKB">
        <authorList>
            <consortium name="EnsemblPlants"/>
        </authorList>
    </citation>
    <scope>IDENTIFICATION</scope>
</reference>
<dbReference type="EMBL" id="LRBV02000004">
    <property type="status" value="NOT_ANNOTATED_CDS"/>
    <property type="molecule type" value="Genomic_DNA"/>
</dbReference>
<evidence type="ECO:0000313" key="1">
    <source>
        <dbReference type="EnsemblPlants" id="QL04p012977:mrna"/>
    </source>
</evidence>
<proteinExistence type="predicted"/>
<keyword evidence="2" id="KW-1185">Reference proteome</keyword>
<reference evidence="1 2" key="1">
    <citation type="journal article" date="2016" name="G3 (Bethesda)">
        <title>First Draft Assembly and Annotation of the Genome of a California Endemic Oak Quercus lobata Nee (Fagaceae).</title>
        <authorList>
            <person name="Sork V.L."/>
            <person name="Fitz-Gibbon S.T."/>
            <person name="Puiu D."/>
            <person name="Crepeau M."/>
            <person name="Gugger P.F."/>
            <person name="Sherman R."/>
            <person name="Stevens K."/>
            <person name="Langley C.H."/>
            <person name="Pellegrini M."/>
            <person name="Salzberg S.L."/>
        </authorList>
    </citation>
    <scope>NUCLEOTIDE SEQUENCE [LARGE SCALE GENOMIC DNA]</scope>
    <source>
        <strain evidence="1 2">cv. SW786</strain>
    </source>
</reference>
<protein>
    <submittedName>
        <fullName evidence="1">Uncharacterized protein</fullName>
    </submittedName>
</protein>
<dbReference type="AlphaFoldDB" id="A0A7N2LBW7"/>
<accession>A0A7N2LBW7</accession>
<dbReference type="InParanoid" id="A0A7N2LBW7"/>
<name>A0A7N2LBW7_QUELO</name>
<dbReference type="EnsemblPlants" id="QL04p012977:mrna">
    <property type="protein sequence ID" value="QL04p012977:mrna"/>
    <property type="gene ID" value="QL04p012977"/>
</dbReference>
<organism evidence="1 2">
    <name type="scientific">Quercus lobata</name>
    <name type="common">Valley oak</name>
    <dbReference type="NCBI Taxonomy" id="97700"/>
    <lineage>
        <taxon>Eukaryota</taxon>
        <taxon>Viridiplantae</taxon>
        <taxon>Streptophyta</taxon>
        <taxon>Embryophyta</taxon>
        <taxon>Tracheophyta</taxon>
        <taxon>Spermatophyta</taxon>
        <taxon>Magnoliopsida</taxon>
        <taxon>eudicotyledons</taxon>
        <taxon>Gunneridae</taxon>
        <taxon>Pentapetalae</taxon>
        <taxon>rosids</taxon>
        <taxon>fabids</taxon>
        <taxon>Fagales</taxon>
        <taxon>Fagaceae</taxon>
        <taxon>Quercus</taxon>
    </lineage>
</organism>
<evidence type="ECO:0000313" key="2">
    <source>
        <dbReference type="Proteomes" id="UP000594261"/>
    </source>
</evidence>
<dbReference type="Proteomes" id="UP000594261">
    <property type="component" value="Chromosome 4"/>
</dbReference>
<dbReference type="Gramene" id="QL04p012977:mrna">
    <property type="protein sequence ID" value="QL04p012977:mrna"/>
    <property type="gene ID" value="QL04p012977"/>
</dbReference>
<sequence length="272" mass="30011">MKFIGSPMVKKKGWFNILKRRRKWIFGGLKIKRLSSLTAPSSLNERSLGEAEEELSKHALAVAHAATAAAEAAVTTALVDAEIVQFTSTPQYNHQCVNELEVFSVIRVQGGGAAIIVQNIEEKSSDIYSFQQRLASDLIKLLLEFQNVEIDQSIVTCAANGRYFITDRRRKWIFGGLKIKRLASLTAPSSLNERNLGEAEEEQIKHALAVAHATIAAAEAAVTTALVAVEIVWFTSTPQYNHQCVNEVEGSVIRVQGEAPQSNYQCVRECCH</sequence>